<dbReference type="InterPro" id="IPR027417">
    <property type="entry name" value="P-loop_NTPase"/>
</dbReference>
<dbReference type="Gene3D" id="3.40.50.300">
    <property type="entry name" value="P-loop containing nucleotide triphosphate hydrolases"/>
    <property type="match status" value="1"/>
</dbReference>
<feature type="region of interest" description="Disordered" evidence="6">
    <location>
        <begin position="603"/>
        <end position="687"/>
    </location>
</feature>
<dbReference type="SMART" id="SM00862">
    <property type="entry name" value="Trans_reg_C"/>
    <property type="match status" value="1"/>
</dbReference>
<feature type="domain" description="OmpR/PhoB-type" evidence="7">
    <location>
        <begin position="1"/>
        <end position="93"/>
    </location>
</feature>
<dbReference type="GO" id="GO:0000160">
    <property type="term" value="P:phosphorelay signal transduction system"/>
    <property type="evidence" value="ECO:0007669"/>
    <property type="project" value="InterPro"/>
</dbReference>
<dbReference type="InterPro" id="IPR011990">
    <property type="entry name" value="TPR-like_helical_dom_sf"/>
</dbReference>
<dbReference type="GO" id="GO:0043531">
    <property type="term" value="F:ADP binding"/>
    <property type="evidence" value="ECO:0007669"/>
    <property type="project" value="InterPro"/>
</dbReference>
<dbReference type="Gene3D" id="1.10.10.10">
    <property type="entry name" value="Winged helix-like DNA-binding domain superfamily/Winged helix DNA-binding domain"/>
    <property type="match status" value="1"/>
</dbReference>
<evidence type="ECO:0000256" key="2">
    <source>
        <dbReference type="ARBA" id="ARBA00023015"/>
    </source>
</evidence>
<dbReference type="Pfam" id="PF25872">
    <property type="entry name" value="HTH_77"/>
    <property type="match status" value="1"/>
</dbReference>
<organism evidence="8 9">
    <name type="scientific">Actinomadura rubrobrunea</name>
    <dbReference type="NCBI Taxonomy" id="115335"/>
    <lineage>
        <taxon>Bacteria</taxon>
        <taxon>Bacillati</taxon>
        <taxon>Actinomycetota</taxon>
        <taxon>Actinomycetes</taxon>
        <taxon>Streptosporangiales</taxon>
        <taxon>Thermomonosporaceae</taxon>
        <taxon>Actinomadura</taxon>
    </lineage>
</organism>
<feature type="DNA-binding region" description="OmpR/PhoB-type" evidence="5">
    <location>
        <begin position="1"/>
        <end position="93"/>
    </location>
</feature>
<keyword evidence="9" id="KW-1185">Reference proteome</keyword>
<evidence type="ECO:0000313" key="9">
    <source>
        <dbReference type="Proteomes" id="UP001165124"/>
    </source>
</evidence>
<name>A0A9W6PWA2_9ACTN</name>
<dbReference type="SUPFAM" id="SSF48452">
    <property type="entry name" value="TPR-like"/>
    <property type="match status" value="1"/>
</dbReference>
<dbReference type="Gene3D" id="1.25.40.10">
    <property type="entry name" value="Tetratricopeptide repeat domain"/>
    <property type="match status" value="1"/>
</dbReference>
<reference evidence="8" key="1">
    <citation type="submission" date="2023-02" db="EMBL/GenBank/DDBJ databases">
        <title>Actinomadura rubrobrunea NBRC 14622.</title>
        <authorList>
            <person name="Ichikawa N."/>
            <person name="Sato H."/>
            <person name="Tonouchi N."/>
        </authorList>
    </citation>
    <scope>NUCLEOTIDE SEQUENCE</scope>
    <source>
        <strain evidence="8">NBRC 14622</strain>
    </source>
</reference>
<dbReference type="InterPro" id="IPR001867">
    <property type="entry name" value="OmpR/PhoB-type_DNA-bd"/>
</dbReference>
<evidence type="ECO:0000313" key="8">
    <source>
        <dbReference type="EMBL" id="GLW63957.1"/>
    </source>
</evidence>
<evidence type="ECO:0000256" key="4">
    <source>
        <dbReference type="ARBA" id="ARBA00023163"/>
    </source>
</evidence>
<dbReference type="SUPFAM" id="SSF52540">
    <property type="entry name" value="P-loop containing nucleoside triphosphate hydrolases"/>
    <property type="match status" value="1"/>
</dbReference>
<dbReference type="InterPro" id="IPR036388">
    <property type="entry name" value="WH-like_DNA-bd_sf"/>
</dbReference>
<dbReference type="EMBL" id="BSRZ01000004">
    <property type="protein sequence ID" value="GLW63957.1"/>
    <property type="molecule type" value="Genomic_DNA"/>
</dbReference>
<comment type="similarity">
    <text evidence="1">Belongs to the AfsR/DnrI/RedD regulatory family.</text>
</comment>
<dbReference type="Pfam" id="PF00486">
    <property type="entry name" value="Trans_reg_C"/>
    <property type="match status" value="1"/>
</dbReference>
<evidence type="ECO:0000256" key="5">
    <source>
        <dbReference type="PROSITE-ProRule" id="PRU01091"/>
    </source>
</evidence>
<dbReference type="FunFam" id="1.25.40.10:FF:000222">
    <property type="entry name" value="SARP family transcriptional regulator"/>
    <property type="match status" value="1"/>
</dbReference>
<proteinExistence type="inferred from homology"/>
<feature type="compositionally biased region" description="Basic and acidic residues" evidence="6">
    <location>
        <begin position="627"/>
        <end position="659"/>
    </location>
</feature>
<keyword evidence="2" id="KW-0805">Transcription regulation</keyword>
<evidence type="ECO:0000256" key="6">
    <source>
        <dbReference type="SAM" id="MobiDB-lite"/>
    </source>
</evidence>
<dbReference type="AlphaFoldDB" id="A0A9W6PWA2"/>
<evidence type="ECO:0000256" key="3">
    <source>
        <dbReference type="ARBA" id="ARBA00023125"/>
    </source>
</evidence>
<dbReference type="InterPro" id="IPR016032">
    <property type="entry name" value="Sig_transdc_resp-reg_C-effctor"/>
</dbReference>
<dbReference type="CDD" id="cd15831">
    <property type="entry name" value="BTAD"/>
    <property type="match status" value="1"/>
</dbReference>
<dbReference type="PANTHER" id="PTHR35807">
    <property type="entry name" value="TRANSCRIPTIONAL REGULATOR REDD-RELATED"/>
    <property type="match status" value="1"/>
</dbReference>
<comment type="caution">
    <text evidence="8">The sequence shown here is derived from an EMBL/GenBank/DDBJ whole genome shotgun (WGS) entry which is preliminary data.</text>
</comment>
<keyword evidence="4" id="KW-0804">Transcription</keyword>
<evidence type="ECO:0000256" key="1">
    <source>
        <dbReference type="ARBA" id="ARBA00005820"/>
    </source>
</evidence>
<dbReference type="PROSITE" id="PS51755">
    <property type="entry name" value="OMPR_PHOB"/>
    <property type="match status" value="1"/>
</dbReference>
<dbReference type="Pfam" id="PF03704">
    <property type="entry name" value="BTAD"/>
    <property type="match status" value="1"/>
</dbReference>
<dbReference type="SMART" id="SM01043">
    <property type="entry name" value="BTAD"/>
    <property type="match status" value="1"/>
</dbReference>
<dbReference type="InterPro" id="IPR049945">
    <property type="entry name" value="AAA_22"/>
</dbReference>
<dbReference type="InterPro" id="IPR058852">
    <property type="entry name" value="HTH_77"/>
</dbReference>
<accession>A0A9W6PWA2</accession>
<keyword evidence="3 5" id="KW-0238">DNA-binding</keyword>
<protein>
    <recommendedName>
        <fullName evidence="7">OmpR/PhoB-type domain-containing protein</fullName>
    </recommendedName>
</protein>
<dbReference type="PANTHER" id="PTHR35807:SF1">
    <property type="entry name" value="TRANSCRIPTIONAL REGULATOR REDD"/>
    <property type="match status" value="1"/>
</dbReference>
<dbReference type="PRINTS" id="PR00364">
    <property type="entry name" value="DISEASERSIST"/>
</dbReference>
<dbReference type="InterPro" id="IPR005158">
    <property type="entry name" value="BTAD"/>
</dbReference>
<gene>
    <name evidence="8" type="ORF">Arub01_22010</name>
</gene>
<dbReference type="Pfam" id="PF13401">
    <property type="entry name" value="AAA_22"/>
    <property type="match status" value="1"/>
</dbReference>
<sequence>MYFRILGPLWVANGGMEVTPTAPKVRQVLAFLLVRCGKLVQVGELIDELWGDDPPASAMTTLQTYIYKLRKDVLERCEAATLHTRVSGYLLDVSAERGDLLRFERLAHEGRTALDEGDPARAADRLSEALALWRGPTLADVSVGEILSAYVTRLEEERLRTLELRITADLELGRHQQLISELKMLVAEHPLNERFHAHLMMALHRSGRRYEALEVYQRLRRMLIDELGMEPSAPVQQLHLKLLNSDAETRTPRTSATIVRSRFDPLLVPAQLPPDISDFVGREEVLRDVRRHLVRPQGENTAVRAVSISGMPGVGKTTLALRAGHADRSEFPDGQLYADLRGTPDHPADPHQILEGFARAIGVPAGEIPDSLQERSKLFRTWSMGRRVLVVLDDAHSVSQVAPLLPASPNCAVIITTQRGLYSLPGVRHIELDVMSTDDAVELIETASGRRFTAEERKSAERIAQLAGRLPLALRSVGCRLAAMHTWPVEKLAAQIEDSRRRLDLLSFAELDVRGRLSAGYRRLDPRDRSALRLISLLPPPDFTATTAARLIGSGTDAVEAQLIRLASRHLLSVRRTGAGEIRYRLHDLVRVFARERLNEEFLEPAAERPTTGTGPMPCESSPAARENGHAALEDDRDLRDGGRDRPAANGRDRLDLRVVRAAAQPAEPLGARPRHAGGVVRALGNG</sequence>
<dbReference type="SUPFAM" id="SSF46894">
    <property type="entry name" value="C-terminal effector domain of the bipartite response regulators"/>
    <property type="match status" value="1"/>
</dbReference>
<dbReference type="GO" id="GO:0006355">
    <property type="term" value="P:regulation of DNA-templated transcription"/>
    <property type="evidence" value="ECO:0007669"/>
    <property type="project" value="InterPro"/>
</dbReference>
<dbReference type="GO" id="GO:0003677">
    <property type="term" value="F:DNA binding"/>
    <property type="evidence" value="ECO:0007669"/>
    <property type="project" value="UniProtKB-UniRule"/>
</dbReference>
<evidence type="ECO:0000259" key="7">
    <source>
        <dbReference type="PROSITE" id="PS51755"/>
    </source>
</evidence>
<dbReference type="Proteomes" id="UP001165124">
    <property type="component" value="Unassembled WGS sequence"/>
</dbReference>
<dbReference type="InterPro" id="IPR051677">
    <property type="entry name" value="AfsR-DnrI-RedD_regulator"/>
</dbReference>